<name>A0A1T4LTZ2_9SPIR</name>
<organism evidence="1 2">
    <name type="scientific">Treponema berlinense</name>
    <dbReference type="NCBI Taxonomy" id="225004"/>
    <lineage>
        <taxon>Bacteria</taxon>
        <taxon>Pseudomonadati</taxon>
        <taxon>Spirochaetota</taxon>
        <taxon>Spirochaetia</taxon>
        <taxon>Spirochaetales</taxon>
        <taxon>Treponemataceae</taxon>
        <taxon>Treponema</taxon>
    </lineage>
</organism>
<dbReference type="EMBL" id="FUXC01000002">
    <property type="protein sequence ID" value="SJZ58200.1"/>
    <property type="molecule type" value="Genomic_DNA"/>
</dbReference>
<keyword evidence="2" id="KW-1185">Reference proteome</keyword>
<reference evidence="1 2" key="1">
    <citation type="submission" date="2017-02" db="EMBL/GenBank/DDBJ databases">
        <authorList>
            <person name="Peterson S.W."/>
        </authorList>
    </citation>
    <scope>NUCLEOTIDE SEQUENCE [LARGE SCALE GENOMIC DNA]</scope>
    <source>
        <strain evidence="1 2">ATCC BAA-909</strain>
    </source>
</reference>
<gene>
    <name evidence="1" type="ORF">SAMN02745152_00687</name>
</gene>
<protein>
    <recommendedName>
        <fullName evidence="3">YD repeat-containing protein</fullName>
    </recommendedName>
</protein>
<evidence type="ECO:0000313" key="2">
    <source>
        <dbReference type="Proteomes" id="UP000190395"/>
    </source>
</evidence>
<dbReference type="GeneID" id="303366952"/>
<evidence type="ECO:0008006" key="3">
    <source>
        <dbReference type="Google" id="ProtNLM"/>
    </source>
</evidence>
<dbReference type="RefSeq" id="WP_078930423.1">
    <property type="nucleotide sequence ID" value="NZ_FUXC01000002.1"/>
</dbReference>
<sequence length="232" mass="27150">MVRKINDVEVLKFVVDGKDFEETCKVQSIYIEDENKKMRLMENEHFKQETYLDDNGKTILEKNVEDGKASVSKFEYAKDGTVYERTYDSEGNQISERVTTEENGRKITRDGKGKETVIENIEKDGIKIRKITRSKNGEVYENSEIHFNSKGEKTYWKTERGNEVLESWIERDETGYCILQKQSDGTEYRNVKADDKKHVIMYKTENGEEEIYGITELEEKDGVKTQIFFELA</sequence>
<dbReference type="Proteomes" id="UP000190395">
    <property type="component" value="Unassembled WGS sequence"/>
</dbReference>
<accession>A0A1T4LTZ2</accession>
<evidence type="ECO:0000313" key="1">
    <source>
        <dbReference type="EMBL" id="SJZ58200.1"/>
    </source>
</evidence>
<dbReference type="AlphaFoldDB" id="A0A1T4LTZ2"/>
<dbReference type="STRING" id="225004.SAMN02745152_00687"/>
<proteinExistence type="predicted"/>